<sequence length="294" mass="29048">MASTKRSPHSLHLLSFLAATSVLGVACSFQVDASYERSNVVDYDSGSSGESEATGPTTTDGGGTGGATSGGGIDFPPPNPPPDGNTSYTHLCGAGCMSSESALGCGVAMNPDGTPQVACQIVPTPNGASAQCLTPGTFQAGDPCTKGSDCAPGLGCARTGSSVGSCRPYCCGAVEACPEDTYCAPAPMADDTMNAAPLSIPVCIPATECTLLDDTSCPEGLTCTIVREDGTTSCVAPGASGLDGACPCAAGYLCVAAFKKCLALCHTGGNDCPEGMFCQGGANSYPDGIGVCVK</sequence>
<dbReference type="PROSITE" id="PS51257">
    <property type="entry name" value="PROKAR_LIPOPROTEIN"/>
    <property type="match status" value="1"/>
</dbReference>
<keyword evidence="2" id="KW-0732">Signal</keyword>
<feature type="compositionally biased region" description="Gly residues" evidence="1">
    <location>
        <begin position="60"/>
        <end position="73"/>
    </location>
</feature>
<protein>
    <submittedName>
        <fullName evidence="3">Uncharacterized protein</fullName>
    </submittedName>
</protein>
<reference evidence="3 4" key="1">
    <citation type="submission" date="2019-04" db="EMBL/GenBank/DDBJ databases">
        <authorList>
            <person name="Li Y."/>
            <person name="Wang J."/>
        </authorList>
    </citation>
    <scope>NUCLEOTIDE SEQUENCE [LARGE SCALE GENOMIC DNA]</scope>
    <source>
        <strain evidence="3 4">DSM 14668</strain>
    </source>
</reference>
<dbReference type="RefSeq" id="WP_136928799.1">
    <property type="nucleotide sequence ID" value="NZ_SSMQ01000008.1"/>
</dbReference>
<feature type="chain" id="PRO_5020224796" evidence="2">
    <location>
        <begin position="34"/>
        <end position="294"/>
    </location>
</feature>
<proteinExistence type="predicted"/>
<gene>
    <name evidence="3" type="ORF">E8A74_10375</name>
</gene>
<keyword evidence="4" id="KW-1185">Reference proteome</keyword>
<evidence type="ECO:0000313" key="3">
    <source>
        <dbReference type="EMBL" id="TKD10000.1"/>
    </source>
</evidence>
<dbReference type="AlphaFoldDB" id="A0A4U1JH25"/>
<dbReference type="Proteomes" id="UP000309215">
    <property type="component" value="Unassembled WGS sequence"/>
</dbReference>
<evidence type="ECO:0000313" key="4">
    <source>
        <dbReference type="Proteomes" id="UP000309215"/>
    </source>
</evidence>
<feature type="region of interest" description="Disordered" evidence="1">
    <location>
        <begin position="41"/>
        <end position="84"/>
    </location>
</feature>
<dbReference type="OrthoDB" id="5513353at2"/>
<name>A0A4U1JH25_9BACT</name>
<accession>A0A4U1JH25</accession>
<comment type="caution">
    <text evidence="3">The sequence shown here is derived from an EMBL/GenBank/DDBJ whole genome shotgun (WGS) entry which is preliminary data.</text>
</comment>
<evidence type="ECO:0000256" key="1">
    <source>
        <dbReference type="SAM" id="MobiDB-lite"/>
    </source>
</evidence>
<organism evidence="3 4">
    <name type="scientific">Polyangium fumosum</name>
    <dbReference type="NCBI Taxonomy" id="889272"/>
    <lineage>
        <taxon>Bacteria</taxon>
        <taxon>Pseudomonadati</taxon>
        <taxon>Myxococcota</taxon>
        <taxon>Polyangia</taxon>
        <taxon>Polyangiales</taxon>
        <taxon>Polyangiaceae</taxon>
        <taxon>Polyangium</taxon>
    </lineage>
</organism>
<feature type="signal peptide" evidence="2">
    <location>
        <begin position="1"/>
        <end position="33"/>
    </location>
</feature>
<dbReference type="EMBL" id="SSMQ01000008">
    <property type="protein sequence ID" value="TKD10000.1"/>
    <property type="molecule type" value="Genomic_DNA"/>
</dbReference>
<evidence type="ECO:0000256" key="2">
    <source>
        <dbReference type="SAM" id="SignalP"/>
    </source>
</evidence>